<dbReference type="PANTHER" id="PTHR32315:SF4">
    <property type="entry name" value="URACIL PHOSPHORIBOSYLTRANSFERASE, CHLOROPLASTIC"/>
    <property type="match status" value="1"/>
</dbReference>
<evidence type="ECO:0000256" key="7">
    <source>
        <dbReference type="ARBA" id="ARBA00022679"/>
    </source>
</evidence>
<dbReference type="SUPFAM" id="SSF53271">
    <property type="entry name" value="PRTase-like"/>
    <property type="match status" value="1"/>
</dbReference>
<feature type="domain" description="Phosphoribosyltransferase" evidence="11">
    <location>
        <begin position="6"/>
        <end position="205"/>
    </location>
</feature>
<dbReference type="Pfam" id="PF14681">
    <property type="entry name" value="UPRTase"/>
    <property type="match status" value="1"/>
</dbReference>
<evidence type="ECO:0000256" key="10">
    <source>
        <dbReference type="NCBIfam" id="TIGR01091"/>
    </source>
</evidence>
<dbReference type="InterPro" id="IPR050054">
    <property type="entry name" value="UPRTase/APRTase"/>
</dbReference>
<evidence type="ECO:0000259" key="11">
    <source>
        <dbReference type="Pfam" id="PF14681"/>
    </source>
</evidence>
<evidence type="ECO:0000256" key="8">
    <source>
        <dbReference type="ARBA" id="ARBA00022741"/>
    </source>
</evidence>
<evidence type="ECO:0000256" key="4">
    <source>
        <dbReference type="ARBA" id="ARBA00011894"/>
    </source>
</evidence>
<reference evidence="12 13" key="1">
    <citation type="submission" date="2024-03" db="EMBL/GenBank/DDBJ databases">
        <title>Sulfurimonas sp. HSL3-1.</title>
        <authorList>
            <person name="Wang S."/>
        </authorList>
    </citation>
    <scope>NUCLEOTIDE SEQUENCE [LARGE SCALE GENOMIC DNA]</scope>
    <source>
        <strain evidence="12 13">HSL3-1</strain>
    </source>
</reference>
<dbReference type="NCBIfam" id="TIGR01091">
    <property type="entry name" value="upp"/>
    <property type="match status" value="1"/>
</dbReference>
<keyword evidence="7 12" id="KW-0808">Transferase</keyword>
<evidence type="ECO:0000256" key="2">
    <source>
        <dbReference type="ARBA" id="ARBA00005180"/>
    </source>
</evidence>
<gene>
    <name evidence="12" type="primary">upp</name>
    <name evidence="12" type="ORF">WCY31_01820</name>
</gene>
<keyword evidence="9" id="KW-0342">GTP-binding</keyword>
<evidence type="ECO:0000256" key="1">
    <source>
        <dbReference type="ARBA" id="ARBA00001946"/>
    </source>
</evidence>
<sequence>MTHALHSPLTTHLINRLRDGTTDAEEFRRLVKQLTLLLVDAALGEDDLKPVPLRTWQGENTYALADESEIVFVTILRAGLPMLDAVMDLFPKASVGFLAMKRDETTHEAKLYYDRVPECRGRHVVIVDPMVATGGSLNDAVTLLRQKEPARITSLHIIASPEGVEKVTATHPELALFIAQIDRGLSADKFILPGLGDAGDRAFNTL</sequence>
<evidence type="ECO:0000256" key="3">
    <source>
        <dbReference type="ARBA" id="ARBA00009516"/>
    </source>
</evidence>
<evidence type="ECO:0000256" key="9">
    <source>
        <dbReference type="ARBA" id="ARBA00023134"/>
    </source>
</evidence>
<dbReference type="GO" id="GO:0004845">
    <property type="term" value="F:uracil phosphoribosyltransferase activity"/>
    <property type="evidence" value="ECO:0007669"/>
    <property type="project" value="UniProtKB-EC"/>
</dbReference>
<dbReference type="Gene3D" id="3.40.50.2020">
    <property type="match status" value="1"/>
</dbReference>
<dbReference type="CDD" id="cd06223">
    <property type="entry name" value="PRTases_typeI"/>
    <property type="match status" value="1"/>
</dbReference>
<dbReference type="EMBL" id="CP147920">
    <property type="protein sequence ID" value="XAU15450.1"/>
    <property type="molecule type" value="Genomic_DNA"/>
</dbReference>
<evidence type="ECO:0000256" key="5">
    <source>
        <dbReference type="ARBA" id="ARBA00022533"/>
    </source>
</evidence>
<keyword evidence="5" id="KW-0021">Allosteric enzyme</keyword>
<dbReference type="InterPro" id="IPR005765">
    <property type="entry name" value="UPRT"/>
</dbReference>
<dbReference type="InterPro" id="IPR029057">
    <property type="entry name" value="PRTase-like"/>
</dbReference>
<dbReference type="PANTHER" id="PTHR32315">
    <property type="entry name" value="ADENINE PHOSPHORIBOSYLTRANSFERASE"/>
    <property type="match status" value="1"/>
</dbReference>
<dbReference type="NCBIfam" id="NF001097">
    <property type="entry name" value="PRK00129.1"/>
    <property type="match status" value="1"/>
</dbReference>
<dbReference type="EC" id="2.4.2.9" evidence="4 10"/>
<organism evidence="12 13">
    <name type="scientific">Sulfurimonas diazotrophicus</name>
    <dbReference type="NCBI Taxonomy" id="3131939"/>
    <lineage>
        <taxon>Bacteria</taxon>
        <taxon>Pseudomonadati</taxon>
        <taxon>Campylobacterota</taxon>
        <taxon>Epsilonproteobacteria</taxon>
        <taxon>Campylobacterales</taxon>
        <taxon>Sulfurimonadaceae</taxon>
        <taxon>Sulfurimonas</taxon>
    </lineage>
</organism>
<dbReference type="InterPro" id="IPR000836">
    <property type="entry name" value="PRTase_dom"/>
</dbReference>
<keyword evidence="8" id="KW-0547">Nucleotide-binding</keyword>
<keyword evidence="13" id="KW-1185">Reference proteome</keyword>
<accession>A0ABZ3HAA2</accession>
<comment type="pathway">
    <text evidence="2">Pyrimidine metabolism; UMP biosynthesis via salvage pathway; UMP from uracil: step 1/1.</text>
</comment>
<evidence type="ECO:0000256" key="6">
    <source>
        <dbReference type="ARBA" id="ARBA00022676"/>
    </source>
</evidence>
<evidence type="ECO:0000313" key="13">
    <source>
        <dbReference type="Proteomes" id="UP001447842"/>
    </source>
</evidence>
<comment type="similarity">
    <text evidence="3">Belongs to the UPRTase family.</text>
</comment>
<dbReference type="Proteomes" id="UP001447842">
    <property type="component" value="Chromosome"/>
</dbReference>
<comment type="cofactor">
    <cofactor evidence="1">
        <name>Mg(2+)</name>
        <dbReference type="ChEBI" id="CHEBI:18420"/>
    </cofactor>
</comment>
<keyword evidence="6 12" id="KW-0328">Glycosyltransferase</keyword>
<evidence type="ECO:0000313" key="12">
    <source>
        <dbReference type="EMBL" id="XAU15450.1"/>
    </source>
</evidence>
<name>A0ABZ3HAA2_9BACT</name>
<proteinExistence type="inferred from homology"/>
<dbReference type="RefSeq" id="WP_345970535.1">
    <property type="nucleotide sequence ID" value="NZ_CP147920.1"/>
</dbReference>
<protein>
    <recommendedName>
        <fullName evidence="4 10">Uracil phosphoribosyltransferase</fullName>
        <ecNumber evidence="4 10">2.4.2.9</ecNumber>
    </recommendedName>
</protein>